<feature type="transmembrane region" description="Helical" evidence="7">
    <location>
        <begin position="176"/>
        <end position="196"/>
    </location>
</feature>
<feature type="compositionally biased region" description="Polar residues" evidence="6">
    <location>
        <begin position="75"/>
        <end position="90"/>
    </location>
</feature>
<evidence type="ECO:0000256" key="2">
    <source>
        <dbReference type="ARBA" id="ARBA00008284"/>
    </source>
</evidence>
<evidence type="ECO:0000256" key="5">
    <source>
        <dbReference type="ARBA" id="ARBA00023136"/>
    </source>
</evidence>
<accession>A0A8J1Y588</accession>
<evidence type="ECO:0000256" key="4">
    <source>
        <dbReference type="ARBA" id="ARBA00022989"/>
    </source>
</evidence>
<feature type="transmembrane region" description="Helical" evidence="7">
    <location>
        <begin position="248"/>
        <end position="270"/>
    </location>
</feature>
<dbReference type="EMBL" id="CAIIXF020000007">
    <property type="protein sequence ID" value="CAH1788839.1"/>
    <property type="molecule type" value="Genomic_DNA"/>
</dbReference>
<feature type="compositionally biased region" description="Polar residues" evidence="6">
    <location>
        <begin position="505"/>
        <end position="518"/>
    </location>
</feature>
<evidence type="ECO:0000259" key="8">
    <source>
        <dbReference type="Pfam" id="PF05154"/>
    </source>
</evidence>
<dbReference type="PANTHER" id="PTHR21016">
    <property type="entry name" value="BETA-AMYLOID BINDING PROTEIN-RELATED"/>
    <property type="match status" value="1"/>
</dbReference>
<feature type="compositionally biased region" description="Low complexity" evidence="6">
    <location>
        <begin position="489"/>
        <end position="498"/>
    </location>
</feature>
<evidence type="ECO:0000313" key="10">
    <source>
        <dbReference type="Proteomes" id="UP000749559"/>
    </source>
</evidence>
<feature type="domain" description="TM2" evidence="8">
    <location>
        <begin position="174"/>
        <end position="222"/>
    </location>
</feature>
<dbReference type="AlphaFoldDB" id="A0A8J1Y588"/>
<feature type="transmembrane region" description="Helical" evidence="7">
    <location>
        <begin position="134"/>
        <end position="155"/>
    </location>
</feature>
<feature type="domain" description="TM2" evidence="8">
    <location>
        <begin position="323"/>
        <end position="365"/>
    </location>
</feature>
<feature type="domain" description="TM2" evidence="8">
    <location>
        <begin position="105"/>
        <end position="153"/>
    </location>
</feature>
<proteinExistence type="inferred from homology"/>
<feature type="region of interest" description="Disordered" evidence="6">
    <location>
        <begin position="1"/>
        <end position="90"/>
    </location>
</feature>
<organism evidence="9 10">
    <name type="scientific">Owenia fusiformis</name>
    <name type="common">Polychaete worm</name>
    <dbReference type="NCBI Taxonomy" id="6347"/>
    <lineage>
        <taxon>Eukaryota</taxon>
        <taxon>Metazoa</taxon>
        <taxon>Spiralia</taxon>
        <taxon>Lophotrochozoa</taxon>
        <taxon>Annelida</taxon>
        <taxon>Polychaeta</taxon>
        <taxon>Sedentaria</taxon>
        <taxon>Canalipalpata</taxon>
        <taxon>Sabellida</taxon>
        <taxon>Oweniida</taxon>
        <taxon>Oweniidae</taxon>
        <taxon>Owenia</taxon>
    </lineage>
</organism>
<evidence type="ECO:0000256" key="3">
    <source>
        <dbReference type="ARBA" id="ARBA00022692"/>
    </source>
</evidence>
<dbReference type="PANTHER" id="PTHR21016:SF25">
    <property type="entry name" value="TM2 DOMAIN-CONTAINING PROTEIN DDB_G0277895-RELATED"/>
    <property type="match status" value="1"/>
</dbReference>
<comment type="caution">
    <text evidence="9">The sequence shown here is derived from an EMBL/GenBank/DDBJ whole genome shotgun (WGS) entry which is preliminary data.</text>
</comment>
<feature type="domain" description="TM2" evidence="8">
    <location>
        <begin position="250"/>
        <end position="295"/>
    </location>
</feature>
<evidence type="ECO:0000256" key="7">
    <source>
        <dbReference type="SAM" id="Phobius"/>
    </source>
</evidence>
<sequence length="538" mass="59799">MTQTKEEEARQQNVSPYQSTQGPTQGMQGPTPSMGVPPPVQSPYNQYPGQIAPPASYPNVQYPQAAPPTVPHSPTPQQMVDPTMAEQGQRTGETVMIARQRPFTPKSTCDAYLLGFPLGFLGLHNFYLRRYGMGIVYLLTLGCFGVGMVVDWFRMPCLVKEANRKLQNPNSTPKKSLGDAYVLWFPLGIFGFHRFYLGSPLIGLLFLFTIGGFGIGWIIDGFCMKSLVDKKNQQLEDERNHETPKRDIDLTTAYVLCVAPTGIFGAHHYYMGRTGWGILYTFTGGLFFLGWLFDICRLSCVFKRTQVEHKSGKVDRKKHLDDAYVLCFPLFGLLGLHHFYLERHIWGLIYVFTFGLLGIGWLSDFCRLPCLVREYNRRIEEEDQLIENVTQCLPPGQNNVIITGNQIIATNMAGQPFQPYPGYNDPIYGQRVAEGQFSNMGYGSNGFTEVYTVNNLPGQPGGLQYPGVHAAPGVGGHVLEVPPAYDSLTSQQSSIASSNVDGAVSMQQENAQNETKQGVPSGGAQKQQPERPPPPYKK</sequence>
<keyword evidence="3 7" id="KW-0812">Transmembrane</keyword>
<feature type="transmembrane region" description="Helical" evidence="7">
    <location>
        <begin position="109"/>
        <end position="128"/>
    </location>
</feature>
<dbReference type="InterPro" id="IPR007829">
    <property type="entry name" value="TM2"/>
</dbReference>
<dbReference type="Proteomes" id="UP000749559">
    <property type="component" value="Unassembled WGS sequence"/>
</dbReference>
<comment type="subcellular location">
    <subcellularLocation>
        <location evidence="1">Membrane</location>
        <topology evidence="1">Multi-pass membrane protein</topology>
    </subcellularLocation>
</comment>
<comment type="similarity">
    <text evidence="2">Belongs to the TM2 family.</text>
</comment>
<feature type="compositionally biased region" description="Pro residues" evidence="6">
    <location>
        <begin position="65"/>
        <end position="74"/>
    </location>
</feature>
<dbReference type="GO" id="GO:0016020">
    <property type="term" value="C:membrane"/>
    <property type="evidence" value="ECO:0007669"/>
    <property type="project" value="UniProtKB-SubCell"/>
</dbReference>
<dbReference type="OrthoDB" id="10262359at2759"/>
<dbReference type="Pfam" id="PF05154">
    <property type="entry name" value="TM2"/>
    <property type="match status" value="4"/>
</dbReference>
<keyword evidence="10" id="KW-1185">Reference proteome</keyword>
<feature type="compositionally biased region" description="Polar residues" evidence="6">
    <location>
        <begin position="11"/>
        <end position="31"/>
    </location>
</feature>
<feature type="transmembrane region" description="Helical" evidence="7">
    <location>
        <begin position="276"/>
        <end position="302"/>
    </location>
</feature>
<feature type="region of interest" description="Disordered" evidence="6">
    <location>
        <begin position="489"/>
        <end position="538"/>
    </location>
</feature>
<gene>
    <name evidence="9" type="ORF">OFUS_LOCUS14296</name>
</gene>
<reference evidence="9" key="1">
    <citation type="submission" date="2022-03" db="EMBL/GenBank/DDBJ databases">
        <authorList>
            <person name="Martin C."/>
        </authorList>
    </citation>
    <scope>NUCLEOTIDE SEQUENCE</scope>
</reference>
<evidence type="ECO:0000256" key="6">
    <source>
        <dbReference type="SAM" id="MobiDB-lite"/>
    </source>
</evidence>
<evidence type="ECO:0000313" key="9">
    <source>
        <dbReference type="EMBL" id="CAH1788839.1"/>
    </source>
</evidence>
<protein>
    <recommendedName>
        <fullName evidence="8">TM2 domain-containing protein</fullName>
    </recommendedName>
</protein>
<feature type="transmembrane region" description="Helical" evidence="7">
    <location>
        <begin position="202"/>
        <end position="228"/>
    </location>
</feature>
<keyword evidence="4 7" id="KW-1133">Transmembrane helix</keyword>
<feature type="transmembrane region" description="Helical" evidence="7">
    <location>
        <begin position="347"/>
        <end position="368"/>
    </location>
</feature>
<name>A0A8J1Y588_OWEFU</name>
<feature type="transmembrane region" description="Helical" evidence="7">
    <location>
        <begin position="323"/>
        <end position="341"/>
    </location>
</feature>
<evidence type="ECO:0000256" key="1">
    <source>
        <dbReference type="ARBA" id="ARBA00004141"/>
    </source>
</evidence>
<feature type="compositionally biased region" description="Basic and acidic residues" evidence="6">
    <location>
        <begin position="1"/>
        <end position="10"/>
    </location>
</feature>
<dbReference type="InterPro" id="IPR050932">
    <property type="entry name" value="TM2D1-3-like"/>
</dbReference>
<keyword evidence="5 7" id="KW-0472">Membrane</keyword>